<sequence>MALTLDAEVEVKSPADKFWVDLRESTTLFPKIFPDQYKSINVLEGDGKSPGSVRIFHYGEGSPLVKVSKEKIEEVDEANKFVMYSVIDGDLLKYYKNFKGTIKVVPKEEGSLVKWNCVFEKTSPEVPDPHVIKDFAIKNFVELDEFIRKEQH</sequence>
<dbReference type="SUPFAM" id="SSF55961">
    <property type="entry name" value="Bet v1-like"/>
    <property type="match status" value="1"/>
</dbReference>
<dbReference type="InterPro" id="IPR051761">
    <property type="entry name" value="MLP-like_ligand-binding"/>
</dbReference>
<evidence type="ECO:0000256" key="2">
    <source>
        <dbReference type="ARBA" id="ARBA00022821"/>
    </source>
</evidence>
<dbReference type="PANTHER" id="PTHR31907">
    <property type="entry name" value="MLP-LIKE PROTEIN 423"/>
    <property type="match status" value="1"/>
</dbReference>
<comment type="caution">
    <text evidence="5">The sequence shown here is derived from an EMBL/GenBank/DDBJ whole genome shotgun (WGS) entry which is preliminary data.</text>
</comment>
<dbReference type="Proteomes" id="UP000233551">
    <property type="component" value="Unassembled WGS sequence"/>
</dbReference>
<comment type="similarity">
    <text evidence="1">Belongs to the BetVI family.</text>
</comment>
<dbReference type="FunFam" id="3.30.530.20:FF:000007">
    <property type="entry name" value="Major pollen allergen Bet v 1-A"/>
    <property type="match status" value="1"/>
</dbReference>
<dbReference type="EMBL" id="MTKT01003224">
    <property type="protein sequence ID" value="OWM76032.1"/>
    <property type="molecule type" value="Genomic_DNA"/>
</dbReference>
<reference evidence="6 8" key="3">
    <citation type="submission" date="2017-11" db="EMBL/GenBank/DDBJ databases">
        <title>De-novo sequencing of pomegranate (Punica granatum L.) genome.</title>
        <authorList>
            <person name="Akparov Z."/>
            <person name="Amiraslanov A."/>
            <person name="Hajiyeva S."/>
            <person name="Abbasov M."/>
            <person name="Kaur K."/>
            <person name="Hamwieh A."/>
            <person name="Solovyev V."/>
            <person name="Salamov A."/>
            <person name="Braich B."/>
            <person name="Kosarev P."/>
            <person name="Mahmoud A."/>
            <person name="Hajiyev E."/>
            <person name="Babayeva S."/>
            <person name="Izzatullayeva V."/>
            <person name="Mammadov A."/>
            <person name="Mammadov A."/>
            <person name="Sharifova S."/>
            <person name="Ojaghi J."/>
            <person name="Eynullazada K."/>
            <person name="Bayramov B."/>
            <person name="Abdulazimova A."/>
            <person name="Shahmuradov I."/>
        </authorList>
    </citation>
    <scope>NUCLEOTIDE SEQUENCE [LARGE SCALE GENOMIC DNA]</scope>
    <source>
        <strain evidence="6">AG2017</strain>
        <strain evidence="8">cv. AG2017</strain>
        <tissue evidence="6">Leaf</tissue>
    </source>
</reference>
<dbReference type="Gene3D" id="3.30.530.20">
    <property type="match status" value="1"/>
</dbReference>
<evidence type="ECO:0000256" key="1">
    <source>
        <dbReference type="ARBA" id="ARBA00009744"/>
    </source>
</evidence>
<proteinExistence type="inferred from homology"/>
<dbReference type="OrthoDB" id="1567931at2759"/>
<dbReference type="STRING" id="22663.A0A218WVM8"/>
<dbReference type="GO" id="GO:0006952">
    <property type="term" value="P:defense response"/>
    <property type="evidence" value="ECO:0007669"/>
    <property type="project" value="UniProtKB-KW"/>
</dbReference>
<dbReference type="GeneID" id="116209884"/>
<dbReference type="AlphaFoldDB" id="A0A218WVM8"/>
<dbReference type="InterPro" id="IPR023393">
    <property type="entry name" value="START-like_dom_sf"/>
</dbReference>
<evidence type="ECO:0000256" key="3">
    <source>
        <dbReference type="ARBA" id="ARBA00023265"/>
    </source>
</evidence>
<dbReference type="InterPro" id="IPR000916">
    <property type="entry name" value="Bet_v_I/MLP"/>
</dbReference>
<evidence type="ECO:0000313" key="7">
    <source>
        <dbReference type="Proteomes" id="UP000197138"/>
    </source>
</evidence>
<gene>
    <name evidence="5" type="ORF">CDL15_Pgr009677</name>
    <name evidence="6" type="ORF">CRG98_023423</name>
</gene>
<evidence type="ECO:0000313" key="6">
    <source>
        <dbReference type="EMBL" id="PKI56228.1"/>
    </source>
</evidence>
<evidence type="ECO:0000259" key="4">
    <source>
        <dbReference type="SMART" id="SM01037"/>
    </source>
</evidence>
<reference evidence="7" key="1">
    <citation type="journal article" date="2017" name="Plant J.">
        <title>The pomegranate (Punica granatum L.) genome and the genomics of punicalagin biosynthesis.</title>
        <authorList>
            <person name="Qin G."/>
            <person name="Xu C."/>
            <person name="Ming R."/>
            <person name="Tang H."/>
            <person name="Guyot R."/>
            <person name="Kramer E.M."/>
            <person name="Hu Y."/>
            <person name="Yi X."/>
            <person name="Qi Y."/>
            <person name="Xu X."/>
            <person name="Gao Z."/>
            <person name="Pan H."/>
            <person name="Jian J."/>
            <person name="Tian Y."/>
            <person name="Yue Z."/>
            <person name="Xu Y."/>
        </authorList>
    </citation>
    <scope>NUCLEOTIDE SEQUENCE [LARGE SCALE GENOMIC DNA]</scope>
    <source>
        <strain evidence="7">cv. Dabenzi</strain>
    </source>
</reference>
<keyword evidence="3" id="KW-0568">Pathogenesis-related protein</keyword>
<feature type="domain" description="Bet v I/Major latex protein" evidence="4">
    <location>
        <begin position="2"/>
        <end position="150"/>
    </location>
</feature>
<evidence type="ECO:0000313" key="5">
    <source>
        <dbReference type="EMBL" id="OWM76032.1"/>
    </source>
</evidence>
<protein>
    <recommendedName>
        <fullName evidence="4">Bet v I/Major latex protein domain-containing protein</fullName>
    </recommendedName>
</protein>
<accession>A0A218WVM8</accession>
<evidence type="ECO:0000313" key="8">
    <source>
        <dbReference type="Proteomes" id="UP000233551"/>
    </source>
</evidence>
<organism evidence="5 7">
    <name type="scientific">Punica granatum</name>
    <name type="common">Pomegranate</name>
    <dbReference type="NCBI Taxonomy" id="22663"/>
    <lineage>
        <taxon>Eukaryota</taxon>
        <taxon>Viridiplantae</taxon>
        <taxon>Streptophyta</taxon>
        <taxon>Embryophyta</taxon>
        <taxon>Tracheophyta</taxon>
        <taxon>Spermatophyta</taxon>
        <taxon>Magnoliopsida</taxon>
        <taxon>eudicotyledons</taxon>
        <taxon>Gunneridae</taxon>
        <taxon>Pentapetalae</taxon>
        <taxon>rosids</taxon>
        <taxon>malvids</taxon>
        <taxon>Myrtales</taxon>
        <taxon>Lythraceae</taxon>
        <taxon>Punica</taxon>
    </lineage>
</organism>
<dbReference type="SMART" id="SM01037">
    <property type="entry name" value="Bet_v_1"/>
    <property type="match status" value="1"/>
</dbReference>
<name>A0A218WVM8_PUNGR</name>
<keyword evidence="2" id="KW-0611">Plant defense</keyword>
<reference evidence="5" key="2">
    <citation type="submission" date="2017-06" db="EMBL/GenBank/DDBJ databases">
        <title>The pomegranate genome and the genomics of punicalagin biosynthesis.</title>
        <authorList>
            <person name="Xu C."/>
        </authorList>
    </citation>
    <scope>NUCLEOTIDE SEQUENCE [LARGE SCALE GENOMIC DNA]</scope>
    <source>
        <tissue evidence="5">Fresh leaf</tissue>
    </source>
</reference>
<dbReference type="EMBL" id="PGOL01001616">
    <property type="protein sequence ID" value="PKI56228.1"/>
    <property type="molecule type" value="Genomic_DNA"/>
</dbReference>
<keyword evidence="8" id="KW-1185">Reference proteome</keyword>
<dbReference type="CDD" id="cd07816">
    <property type="entry name" value="Bet_v1-like"/>
    <property type="match status" value="1"/>
</dbReference>
<dbReference type="Pfam" id="PF00407">
    <property type="entry name" value="Bet_v_1"/>
    <property type="match status" value="1"/>
</dbReference>
<dbReference type="Proteomes" id="UP000197138">
    <property type="component" value="Unassembled WGS sequence"/>
</dbReference>